<dbReference type="GO" id="GO:0007005">
    <property type="term" value="P:mitochondrion organization"/>
    <property type="evidence" value="ECO:0007669"/>
    <property type="project" value="TreeGrafter"/>
</dbReference>
<dbReference type="GO" id="GO:0005739">
    <property type="term" value="C:mitochondrion"/>
    <property type="evidence" value="ECO:0007669"/>
    <property type="project" value="TreeGrafter"/>
</dbReference>
<proteinExistence type="predicted"/>
<dbReference type="SMART" id="SM00271">
    <property type="entry name" value="DnaJ"/>
    <property type="match status" value="1"/>
</dbReference>
<evidence type="ECO:0000259" key="2">
    <source>
        <dbReference type="PROSITE" id="PS50076"/>
    </source>
</evidence>
<keyword evidence="1" id="KW-0143">Chaperone</keyword>
<accession>A0A6T8KKR5</accession>
<name>A0A6T8KKR5_HEMAN</name>
<gene>
    <name evidence="4" type="ORF">HAND00432_LOCUS22988</name>
    <name evidence="5" type="ORF">HAND00432_LOCUS23065</name>
    <name evidence="3" type="ORF">HAND1043_LOCUS10670</name>
</gene>
<dbReference type="Gene3D" id="1.10.287.110">
    <property type="entry name" value="DnaJ domain"/>
    <property type="match status" value="1"/>
</dbReference>
<dbReference type="InterPro" id="IPR051938">
    <property type="entry name" value="Apopto_cytoskel_mod"/>
</dbReference>
<dbReference type="InterPro" id="IPR036869">
    <property type="entry name" value="J_dom_sf"/>
</dbReference>
<dbReference type="EMBL" id="HBFK01017280">
    <property type="protein sequence ID" value="CAD8744175.1"/>
    <property type="molecule type" value="Transcribed_RNA"/>
</dbReference>
<dbReference type="PROSITE" id="PS50076">
    <property type="entry name" value="DNAJ_2"/>
    <property type="match status" value="1"/>
</dbReference>
<dbReference type="InterPro" id="IPR001623">
    <property type="entry name" value="DnaJ_domain"/>
</dbReference>
<sequence length="134" mass="15440">MGRSEKEEKLPNLYATLEVSFDAEALEIKMAYLEIAKRYHPDVNPSPGAKEKFAQANMAYQVLSNESSRNDYDSGRLDKHGDKQAEWNPYEWAGFTPSWQELKTMEEEVSRKVFEEMYGKARPGRRSRSGRGRG</sequence>
<organism evidence="3">
    <name type="scientific">Hemiselmis andersenii</name>
    <name type="common">Cryptophyte alga</name>
    <dbReference type="NCBI Taxonomy" id="464988"/>
    <lineage>
        <taxon>Eukaryota</taxon>
        <taxon>Cryptophyceae</taxon>
        <taxon>Cryptomonadales</taxon>
        <taxon>Hemiselmidaceae</taxon>
        <taxon>Hemiselmis</taxon>
    </lineage>
</organism>
<dbReference type="PANTHER" id="PTHR44145:SF3">
    <property type="entry name" value="DNAJ HOMOLOG SUBFAMILY A MEMBER 3, MITOCHONDRIAL"/>
    <property type="match status" value="1"/>
</dbReference>
<dbReference type="PROSITE" id="PS00636">
    <property type="entry name" value="DNAJ_1"/>
    <property type="match status" value="1"/>
</dbReference>
<evidence type="ECO:0000313" key="3">
    <source>
        <dbReference type="EMBL" id="CAD8744175.1"/>
    </source>
</evidence>
<dbReference type="EMBL" id="HBFX01038225">
    <property type="protein sequence ID" value="CAD8971987.1"/>
    <property type="molecule type" value="Transcribed_RNA"/>
</dbReference>
<dbReference type="Pfam" id="PF00226">
    <property type="entry name" value="DnaJ"/>
    <property type="match status" value="1"/>
</dbReference>
<dbReference type="EMBL" id="HBFX01038336">
    <property type="protein sequence ID" value="CAD8972064.1"/>
    <property type="molecule type" value="Transcribed_RNA"/>
</dbReference>
<evidence type="ECO:0000256" key="1">
    <source>
        <dbReference type="ARBA" id="ARBA00023186"/>
    </source>
</evidence>
<dbReference type="AlphaFoldDB" id="A0A6T8KKR5"/>
<protein>
    <recommendedName>
        <fullName evidence="2">J domain-containing protein</fullName>
    </recommendedName>
</protein>
<dbReference type="SUPFAM" id="SSF46565">
    <property type="entry name" value="Chaperone J-domain"/>
    <property type="match status" value="1"/>
</dbReference>
<dbReference type="CDD" id="cd06257">
    <property type="entry name" value="DnaJ"/>
    <property type="match status" value="1"/>
</dbReference>
<reference evidence="3" key="1">
    <citation type="submission" date="2021-01" db="EMBL/GenBank/DDBJ databases">
        <authorList>
            <person name="Corre E."/>
            <person name="Pelletier E."/>
            <person name="Niang G."/>
            <person name="Scheremetjew M."/>
            <person name="Finn R."/>
            <person name="Kale V."/>
            <person name="Holt S."/>
            <person name="Cochrane G."/>
            <person name="Meng A."/>
            <person name="Brown T."/>
            <person name="Cohen L."/>
        </authorList>
    </citation>
    <scope>NUCLEOTIDE SEQUENCE</scope>
    <source>
        <strain evidence="3">CCMP441</strain>
        <strain evidence="4">CCMP644</strain>
    </source>
</reference>
<evidence type="ECO:0000313" key="5">
    <source>
        <dbReference type="EMBL" id="CAD8972064.1"/>
    </source>
</evidence>
<dbReference type="PRINTS" id="PR00625">
    <property type="entry name" value="JDOMAIN"/>
</dbReference>
<feature type="domain" description="J" evidence="2">
    <location>
        <begin position="12"/>
        <end position="76"/>
    </location>
</feature>
<dbReference type="InterPro" id="IPR018253">
    <property type="entry name" value="DnaJ_domain_CS"/>
</dbReference>
<evidence type="ECO:0000313" key="4">
    <source>
        <dbReference type="EMBL" id="CAD8971987.1"/>
    </source>
</evidence>
<dbReference type="PANTHER" id="PTHR44145">
    <property type="entry name" value="DNAJ HOMOLOG SUBFAMILY A MEMBER 3, MITOCHONDRIAL"/>
    <property type="match status" value="1"/>
</dbReference>